<feature type="transmembrane region" description="Helical" evidence="7">
    <location>
        <begin position="102"/>
        <end position="124"/>
    </location>
</feature>
<feature type="transmembrane region" description="Helical" evidence="7">
    <location>
        <begin position="12"/>
        <end position="33"/>
    </location>
</feature>
<evidence type="ECO:0000256" key="6">
    <source>
        <dbReference type="ARBA" id="ARBA00023136"/>
    </source>
</evidence>
<dbReference type="InterPro" id="IPR036259">
    <property type="entry name" value="MFS_trans_sf"/>
</dbReference>
<name>A0ABN2WCJ7_9MICO</name>
<evidence type="ECO:0000313" key="10">
    <source>
        <dbReference type="Proteomes" id="UP001500984"/>
    </source>
</evidence>
<keyword evidence="3" id="KW-1003">Cell membrane</keyword>
<gene>
    <name evidence="9" type="ORF">GCM10009823_04870</name>
</gene>
<proteinExistence type="predicted"/>
<dbReference type="SUPFAM" id="SSF103473">
    <property type="entry name" value="MFS general substrate transporter"/>
    <property type="match status" value="1"/>
</dbReference>
<feature type="transmembrane region" description="Helical" evidence="7">
    <location>
        <begin position="77"/>
        <end position="96"/>
    </location>
</feature>
<dbReference type="PROSITE" id="PS50850">
    <property type="entry name" value="MFS"/>
    <property type="match status" value="1"/>
</dbReference>
<sequence>MGERRAEGPSGFWAVAAALTVTMVGTTLPTPLYPALQRRLGFDDLTITVLFAIYAGGVLLALVFLGRVSDLIGPRPVLMAGLGAAAFSALAFLSGTGLTGLLIGRLLSGLSAGMVTGTATVALAELAPPDRHGRATLVATASNTLGLACGPLLSGLLAALGLFPLVAPFMVHLALVIVVGAGLWLAPELTSPRPMPTRARSRFHIDWPTLPREVRPVFPAVAVGMFACFAMLGLVAAVEPAFLTRLLNVTNPLLSGGVVFAMFAGSALSQVATRRLRAASALVAGCAIVLVAVFGFATALFIGSAALIVFSTIVIGIGQGLAFRAAVAISSARSPSDERSGTMSSFFLVVYLGISVPVVAAGYAADATGLRTAGIGFTAAVAALLLTALITTTRARIGEIQ</sequence>
<feature type="transmembrane region" description="Helical" evidence="7">
    <location>
        <begin position="281"/>
        <end position="302"/>
    </location>
</feature>
<evidence type="ECO:0000256" key="5">
    <source>
        <dbReference type="ARBA" id="ARBA00022989"/>
    </source>
</evidence>
<dbReference type="Proteomes" id="UP001500984">
    <property type="component" value="Unassembled WGS sequence"/>
</dbReference>
<dbReference type="InterPro" id="IPR011701">
    <property type="entry name" value="MFS"/>
</dbReference>
<feature type="transmembrane region" description="Helical" evidence="7">
    <location>
        <begin position="249"/>
        <end position="269"/>
    </location>
</feature>
<dbReference type="PANTHER" id="PTHR23517:SF13">
    <property type="entry name" value="MAJOR FACILITATOR SUPERFAMILY MFS_1"/>
    <property type="match status" value="1"/>
</dbReference>
<feature type="transmembrane region" description="Helical" evidence="7">
    <location>
        <begin position="308"/>
        <end position="329"/>
    </location>
</feature>
<keyword evidence="2" id="KW-0813">Transport</keyword>
<keyword evidence="4 7" id="KW-0812">Transmembrane</keyword>
<evidence type="ECO:0000256" key="7">
    <source>
        <dbReference type="SAM" id="Phobius"/>
    </source>
</evidence>
<evidence type="ECO:0000256" key="4">
    <source>
        <dbReference type="ARBA" id="ARBA00022692"/>
    </source>
</evidence>
<feature type="transmembrane region" description="Helical" evidence="7">
    <location>
        <begin position="169"/>
        <end position="186"/>
    </location>
</feature>
<dbReference type="EMBL" id="BAAAPZ010000002">
    <property type="protein sequence ID" value="GAA2089234.1"/>
    <property type="molecule type" value="Genomic_DNA"/>
</dbReference>
<accession>A0ABN2WCJ7</accession>
<feature type="transmembrane region" description="Helical" evidence="7">
    <location>
        <begin position="370"/>
        <end position="391"/>
    </location>
</feature>
<comment type="caution">
    <text evidence="9">The sequence shown here is derived from an EMBL/GenBank/DDBJ whole genome shotgun (WGS) entry which is preliminary data.</text>
</comment>
<comment type="subcellular location">
    <subcellularLocation>
        <location evidence="1">Cell membrane</location>
        <topology evidence="1">Multi-pass membrane protein</topology>
    </subcellularLocation>
</comment>
<dbReference type="InterPro" id="IPR020846">
    <property type="entry name" value="MFS_dom"/>
</dbReference>
<dbReference type="PANTHER" id="PTHR23517">
    <property type="entry name" value="RESISTANCE PROTEIN MDTM, PUTATIVE-RELATED-RELATED"/>
    <property type="match status" value="1"/>
</dbReference>
<organism evidence="9 10">
    <name type="scientific">Brevibacterium salitolerans</name>
    <dbReference type="NCBI Taxonomy" id="1403566"/>
    <lineage>
        <taxon>Bacteria</taxon>
        <taxon>Bacillati</taxon>
        <taxon>Actinomycetota</taxon>
        <taxon>Actinomycetes</taxon>
        <taxon>Micrococcales</taxon>
        <taxon>Brevibacteriaceae</taxon>
        <taxon>Brevibacterium</taxon>
    </lineage>
</organism>
<evidence type="ECO:0000259" key="8">
    <source>
        <dbReference type="PROSITE" id="PS50850"/>
    </source>
</evidence>
<protein>
    <submittedName>
        <fullName evidence="9">MFS transporter</fullName>
    </submittedName>
</protein>
<evidence type="ECO:0000256" key="2">
    <source>
        <dbReference type="ARBA" id="ARBA00022448"/>
    </source>
</evidence>
<feature type="domain" description="Major facilitator superfamily (MFS) profile" evidence="8">
    <location>
        <begin position="11"/>
        <end position="396"/>
    </location>
</feature>
<evidence type="ECO:0000313" key="9">
    <source>
        <dbReference type="EMBL" id="GAA2089234.1"/>
    </source>
</evidence>
<keyword evidence="10" id="KW-1185">Reference proteome</keyword>
<reference evidence="9 10" key="1">
    <citation type="journal article" date="2019" name="Int. J. Syst. Evol. Microbiol.">
        <title>The Global Catalogue of Microorganisms (GCM) 10K type strain sequencing project: providing services to taxonomists for standard genome sequencing and annotation.</title>
        <authorList>
            <consortium name="The Broad Institute Genomics Platform"/>
            <consortium name="The Broad Institute Genome Sequencing Center for Infectious Disease"/>
            <person name="Wu L."/>
            <person name="Ma J."/>
        </authorList>
    </citation>
    <scope>NUCLEOTIDE SEQUENCE [LARGE SCALE GENOMIC DNA]</scope>
    <source>
        <strain evidence="9 10">JCM 15900</strain>
    </source>
</reference>
<feature type="transmembrane region" description="Helical" evidence="7">
    <location>
        <begin position="45"/>
        <end position="65"/>
    </location>
</feature>
<dbReference type="InterPro" id="IPR050171">
    <property type="entry name" value="MFS_Transporters"/>
</dbReference>
<feature type="transmembrane region" description="Helical" evidence="7">
    <location>
        <begin position="341"/>
        <end position="364"/>
    </location>
</feature>
<keyword evidence="5 7" id="KW-1133">Transmembrane helix</keyword>
<feature type="transmembrane region" description="Helical" evidence="7">
    <location>
        <begin position="217"/>
        <end position="237"/>
    </location>
</feature>
<keyword evidence="6 7" id="KW-0472">Membrane</keyword>
<dbReference type="Pfam" id="PF07690">
    <property type="entry name" value="MFS_1"/>
    <property type="match status" value="1"/>
</dbReference>
<evidence type="ECO:0000256" key="1">
    <source>
        <dbReference type="ARBA" id="ARBA00004651"/>
    </source>
</evidence>
<dbReference type="Gene3D" id="1.20.1250.20">
    <property type="entry name" value="MFS general substrate transporter like domains"/>
    <property type="match status" value="1"/>
</dbReference>
<evidence type="ECO:0000256" key="3">
    <source>
        <dbReference type="ARBA" id="ARBA00022475"/>
    </source>
</evidence>
<feature type="transmembrane region" description="Helical" evidence="7">
    <location>
        <begin position="145"/>
        <end position="163"/>
    </location>
</feature>